<dbReference type="Proteomes" id="UP000256629">
    <property type="component" value="Unassembled WGS sequence"/>
</dbReference>
<dbReference type="AlphaFoldDB" id="A0A3D9HEG3"/>
<keyword evidence="2" id="KW-1185">Reference proteome</keyword>
<evidence type="ECO:0008006" key="3">
    <source>
        <dbReference type="Google" id="ProtNLM"/>
    </source>
</evidence>
<organism evidence="1 2">
    <name type="scientific">Seonamhaeicola aphaedonensis</name>
    <dbReference type="NCBI Taxonomy" id="1461338"/>
    <lineage>
        <taxon>Bacteria</taxon>
        <taxon>Pseudomonadati</taxon>
        <taxon>Bacteroidota</taxon>
        <taxon>Flavobacteriia</taxon>
        <taxon>Flavobacteriales</taxon>
        <taxon>Flavobacteriaceae</taxon>
    </lineage>
</organism>
<accession>A0A3D9HEG3</accession>
<reference evidence="1 2" key="1">
    <citation type="submission" date="2018-07" db="EMBL/GenBank/DDBJ databases">
        <title>Genomic Encyclopedia of Type Strains, Phase III (KMG-III): the genomes of soil and plant-associated and newly described type strains.</title>
        <authorList>
            <person name="Whitman W."/>
        </authorList>
    </citation>
    <scope>NUCLEOTIDE SEQUENCE [LARGE SCALE GENOMIC DNA]</scope>
    <source>
        <strain evidence="1 2">CECT 8487</strain>
    </source>
</reference>
<evidence type="ECO:0000313" key="2">
    <source>
        <dbReference type="Proteomes" id="UP000256629"/>
    </source>
</evidence>
<evidence type="ECO:0000313" key="1">
    <source>
        <dbReference type="EMBL" id="RED47845.1"/>
    </source>
</evidence>
<name>A0A3D9HEG3_9FLAO</name>
<protein>
    <recommendedName>
        <fullName evidence="3">Alpha glucuronidase N-terminal domain-containing protein</fullName>
    </recommendedName>
</protein>
<sequence>MRFDVIKYLAFTSVFFLTLSMKSQSFEESKLVNDVEINIIDLTEVSNNPNSPIAFGKHNLLEAIKQSGGRINLTQEIGETFPNRSLVIGSLENEIVAKFVSGNPEIQPNKPEGVFYQWQKTESGTVLVIGGTDAKGLMYALNELAERIKSHDLVALSEVENTFEYPENKVRGLDKFVTDQNDDVWFFSEDYWQYYLKSLATNRFNRLTLITGYNDGKQQDFMIPVYPYLFDVPGFEDVSIRENLNRTPQEYLDQLRRIGQLCDQYGLEFVFGIWGHGRSNELIYGLPEDAMEYTNYCSKGMYELLHKIPEIDGIQLRVNYESGVGGFGNTAELFWKAIIEAVGHVYKERNGQLFLDLRAKGLTEQIREWAIETDMNITVTSKYSWEGVGLPFHPTQMRHRELSNLDNIDLRQRYGYADFLNKSRNFDYINRLWGIGTIRLFTWADPDYVKRFSSTTNFGKAKGFQVTPPMARKQNTWPLFNSDSLSYFTWEDQRYWAWYKLYGRLGYSKNTPPEVWERAFKIHYGDAFKEVLEAYSWSGKILPLITSSHLTFHPANYNWAEMDSGGALFVEHNANPYHIEKGRTYQSAEPGDPGLFYGIDDYVKDVINNDIKRKINPVQLAALYDSLSNKTLEALAKVNKADIPKAYLKEFKTNTIDMQVTAALAKYHSYKTKAATEVVFYQETEQHGYLKSSLKSLENAKDSWKHVINLAGSLYHSTPKFLHDNGTWQDRLVEIEKDIAKIEELLEDTKDNSFKSHWNGSKNSSNQGQVNFSAEVPQLAAKNKPIKVKLFTEKKLNENQVPMVHYRQANMASGAFKTLSMTWDGSCYSANIPVKDINPDYDLLVYFTSVNMNGHVIMHPDLFHKKVLTPYYVVEITK</sequence>
<comment type="caution">
    <text evidence="1">The sequence shown here is derived from an EMBL/GenBank/DDBJ whole genome shotgun (WGS) entry which is preliminary data.</text>
</comment>
<gene>
    <name evidence="1" type="ORF">DFQ02_10572</name>
</gene>
<proteinExistence type="predicted"/>
<dbReference type="EMBL" id="QRDX01000005">
    <property type="protein sequence ID" value="RED47845.1"/>
    <property type="molecule type" value="Genomic_DNA"/>
</dbReference>